<evidence type="ECO:0000313" key="2">
    <source>
        <dbReference type="Proteomes" id="UP000053797"/>
    </source>
</evidence>
<protein>
    <submittedName>
        <fullName evidence="1">Uncharacterized protein</fullName>
    </submittedName>
</protein>
<name>A0A0V8GBY2_9BACL</name>
<comment type="caution">
    <text evidence="1">The sequence shown here is derived from an EMBL/GenBank/DDBJ whole genome shotgun (WGS) entry which is preliminary data.</text>
</comment>
<dbReference type="Proteomes" id="UP000053797">
    <property type="component" value="Unassembled WGS sequence"/>
</dbReference>
<reference evidence="1 2" key="1">
    <citation type="journal article" date="2015" name="Int. J. Syst. Evol. Microbiol.">
        <title>Exiguobacterium enclense sp. nov., isolated from sediment.</title>
        <authorList>
            <person name="Dastager S.G."/>
            <person name="Mawlankar R."/>
            <person name="Sonalkar V.V."/>
            <person name="Thorat M.N."/>
            <person name="Mual P."/>
            <person name="Verma A."/>
            <person name="Krishnamurthi S."/>
            <person name="Tang S.K."/>
            <person name="Li W.J."/>
        </authorList>
    </citation>
    <scope>NUCLEOTIDE SEQUENCE [LARGE SCALE GENOMIC DNA]</scope>
    <source>
        <strain evidence="1 2">NIO-1109</strain>
    </source>
</reference>
<dbReference type="RefSeq" id="WP_058266055.1">
    <property type="nucleotide sequence ID" value="NZ_FMYN01000007.1"/>
</dbReference>
<sequence length="64" mass="7627">MNIVEMFEVMDQAKGKQIPDKVTLIDAQLRFVREVEGSIEHVTWFIDVDRLTDFMQTHFNKQTR</sequence>
<evidence type="ECO:0000313" key="1">
    <source>
        <dbReference type="EMBL" id="KSU47697.1"/>
    </source>
</evidence>
<gene>
    <name evidence="1" type="ORF">AS033_15700</name>
</gene>
<organism evidence="1 2">
    <name type="scientific">Exiguobacterium indicum</name>
    <dbReference type="NCBI Taxonomy" id="296995"/>
    <lineage>
        <taxon>Bacteria</taxon>
        <taxon>Bacillati</taxon>
        <taxon>Bacillota</taxon>
        <taxon>Bacilli</taxon>
        <taxon>Bacillales</taxon>
        <taxon>Bacillales Family XII. Incertae Sedis</taxon>
        <taxon>Exiguobacterium</taxon>
    </lineage>
</organism>
<dbReference type="AlphaFoldDB" id="A0A0V8GBY2"/>
<proteinExistence type="predicted"/>
<dbReference type="OrthoDB" id="2354756at2"/>
<accession>A0A0V8GBY2</accession>
<dbReference type="EMBL" id="LNQL01000007">
    <property type="protein sequence ID" value="KSU47697.1"/>
    <property type="molecule type" value="Genomic_DNA"/>
</dbReference>